<comment type="caution">
    <text evidence="6">The sequence shown here is derived from an EMBL/GenBank/DDBJ whole genome shotgun (WGS) entry which is preliminary data.</text>
</comment>
<dbReference type="GO" id="GO:0005739">
    <property type="term" value="C:mitochondrion"/>
    <property type="evidence" value="ECO:0007669"/>
    <property type="project" value="UniProtKB-SubCell"/>
</dbReference>
<dbReference type="Gene3D" id="1.10.3580.10">
    <property type="entry name" value="ATP12 ATPase"/>
    <property type="match status" value="1"/>
</dbReference>
<comment type="subcellular location">
    <subcellularLocation>
        <location evidence="1">Mitochondrion</location>
    </subcellularLocation>
</comment>
<dbReference type="GO" id="GO:0033615">
    <property type="term" value="P:mitochondrial proton-transporting ATP synthase complex assembly"/>
    <property type="evidence" value="ECO:0007669"/>
    <property type="project" value="TreeGrafter"/>
</dbReference>
<dbReference type="InterPro" id="IPR042272">
    <property type="entry name" value="ATP12_ATP_synth-F1-assembly_N"/>
</dbReference>
<dbReference type="SUPFAM" id="SSF160909">
    <property type="entry name" value="ATP12-like"/>
    <property type="match status" value="1"/>
</dbReference>
<evidence type="ECO:0000256" key="2">
    <source>
        <dbReference type="ARBA" id="ARBA00008231"/>
    </source>
</evidence>
<dbReference type="PANTHER" id="PTHR21013">
    <property type="entry name" value="ATP SYNTHASE MITOCHONDRIAL F1 COMPLEX ASSEMBLY FACTOR 2/ATP12 PROTEIN, MITOCHONDRIAL PRECURSOR"/>
    <property type="match status" value="1"/>
</dbReference>
<sequence>MVVNFYLRNMSKLFSKRIKYEDFIRFYAAPPKRFYKNTGILRNENKFEVILDQRKLKTPKGNIFSVENEALAIAVATEWNAQKGNIIQSKMHITTLCNTALDNPNNLTKYDIVNYIVNCLDTDTVLFQANEDEDLFKFQIAEWDPVIEWFNKRFGVNLKKSIQMDVPPVSDQDKATLSKHLMSYNFAAINGFMYGVDTLKSVVLTLACIEKLLTPEKAVLLSRLEEEYQTGRWGRVEWAHDLNQQDLQARLAAVVLIVYFNSQSNNIKSKNIK</sequence>
<dbReference type="AlphaFoldDB" id="A0AAV8W3R2"/>
<dbReference type="Gene3D" id="3.30.2180.10">
    <property type="entry name" value="ATP12-like"/>
    <property type="match status" value="1"/>
</dbReference>
<gene>
    <name evidence="6" type="ORF">NQ315_004906</name>
</gene>
<evidence type="ECO:0000256" key="5">
    <source>
        <dbReference type="ARBA" id="ARBA00023186"/>
    </source>
</evidence>
<evidence type="ECO:0000256" key="1">
    <source>
        <dbReference type="ARBA" id="ARBA00004173"/>
    </source>
</evidence>
<protein>
    <recommendedName>
        <fullName evidence="8">ATP synthase mitochondrial F1 complex assembly factor 2</fullName>
    </recommendedName>
</protein>
<dbReference type="InterPro" id="IPR023335">
    <property type="entry name" value="ATP12_ortho_dom_sf"/>
</dbReference>
<keyword evidence="5" id="KW-0143">Chaperone</keyword>
<evidence type="ECO:0008006" key="8">
    <source>
        <dbReference type="Google" id="ProtNLM"/>
    </source>
</evidence>
<proteinExistence type="inferred from homology"/>
<reference evidence="6 7" key="1">
    <citation type="journal article" date="2023" name="Insect Mol. Biol.">
        <title>Genome sequencing provides insights into the evolution of gene families encoding plant cell wall-degrading enzymes in longhorned beetles.</title>
        <authorList>
            <person name="Shin N.R."/>
            <person name="Okamura Y."/>
            <person name="Kirsch R."/>
            <person name="Pauchet Y."/>
        </authorList>
    </citation>
    <scope>NUCLEOTIDE SEQUENCE [LARGE SCALE GENOMIC DNA]</scope>
    <source>
        <strain evidence="6">EAD_L_NR</strain>
    </source>
</reference>
<organism evidence="6 7">
    <name type="scientific">Exocentrus adspersus</name>
    <dbReference type="NCBI Taxonomy" id="1586481"/>
    <lineage>
        <taxon>Eukaryota</taxon>
        <taxon>Metazoa</taxon>
        <taxon>Ecdysozoa</taxon>
        <taxon>Arthropoda</taxon>
        <taxon>Hexapoda</taxon>
        <taxon>Insecta</taxon>
        <taxon>Pterygota</taxon>
        <taxon>Neoptera</taxon>
        <taxon>Endopterygota</taxon>
        <taxon>Coleoptera</taxon>
        <taxon>Polyphaga</taxon>
        <taxon>Cucujiformia</taxon>
        <taxon>Chrysomeloidea</taxon>
        <taxon>Cerambycidae</taxon>
        <taxon>Lamiinae</taxon>
        <taxon>Acanthocinini</taxon>
        <taxon>Exocentrus</taxon>
    </lineage>
</organism>
<dbReference type="EMBL" id="JANEYG010000013">
    <property type="protein sequence ID" value="KAJ8920766.1"/>
    <property type="molecule type" value="Genomic_DNA"/>
</dbReference>
<dbReference type="PANTHER" id="PTHR21013:SF10">
    <property type="entry name" value="ATP SYNTHASE MITOCHONDRIAL F1 COMPLEX ASSEMBLY FACTOR 2"/>
    <property type="match status" value="1"/>
</dbReference>
<evidence type="ECO:0000313" key="7">
    <source>
        <dbReference type="Proteomes" id="UP001159042"/>
    </source>
</evidence>
<evidence type="ECO:0000256" key="4">
    <source>
        <dbReference type="ARBA" id="ARBA00023128"/>
    </source>
</evidence>
<evidence type="ECO:0000256" key="3">
    <source>
        <dbReference type="ARBA" id="ARBA00022946"/>
    </source>
</evidence>
<dbReference type="InterPro" id="IPR011419">
    <property type="entry name" value="ATP12_ATP_synth-F1-assembly"/>
</dbReference>
<name>A0AAV8W3R2_9CUCU</name>
<keyword evidence="4" id="KW-0496">Mitochondrion</keyword>
<keyword evidence="7" id="KW-1185">Reference proteome</keyword>
<comment type="similarity">
    <text evidence="2">Belongs to the ATP12 family.</text>
</comment>
<evidence type="ECO:0000313" key="6">
    <source>
        <dbReference type="EMBL" id="KAJ8920766.1"/>
    </source>
</evidence>
<dbReference type="Pfam" id="PF07542">
    <property type="entry name" value="ATP12"/>
    <property type="match status" value="1"/>
</dbReference>
<keyword evidence="3" id="KW-0809">Transit peptide</keyword>
<accession>A0AAV8W3R2</accession>
<dbReference type="Proteomes" id="UP001159042">
    <property type="component" value="Unassembled WGS sequence"/>
</dbReference>